<protein>
    <submittedName>
        <fullName evidence="2">Uncharacterized protein</fullName>
    </submittedName>
</protein>
<proteinExistence type="predicted"/>
<sequence>MAAKKQKKVAYEEHDAKEMDLGREVEGEDEGMDRPLINVNVPPVDNASMIAAAMANIFQVVQAEVKTYADTYAATLNVEADIKRRAREDRNKRMRFTTPQGHISELTRTFNQYQVFEPEGRSLPTSAYTPRQISECEHCGRRHIGAWHWKSGASSSVERLVITSKIAQNWLQTRLNQKTRTFKLGAEK</sequence>
<dbReference type="Proteomes" id="UP001630127">
    <property type="component" value="Unassembled WGS sequence"/>
</dbReference>
<dbReference type="EMBL" id="JBJUIK010000001">
    <property type="protein sequence ID" value="KAL3538136.1"/>
    <property type="molecule type" value="Genomic_DNA"/>
</dbReference>
<keyword evidence="3" id="KW-1185">Reference proteome</keyword>
<gene>
    <name evidence="2" type="ORF">ACH5RR_001502</name>
</gene>
<accession>A0ABD3B409</accession>
<organism evidence="2 3">
    <name type="scientific">Cinchona calisaya</name>
    <dbReference type="NCBI Taxonomy" id="153742"/>
    <lineage>
        <taxon>Eukaryota</taxon>
        <taxon>Viridiplantae</taxon>
        <taxon>Streptophyta</taxon>
        <taxon>Embryophyta</taxon>
        <taxon>Tracheophyta</taxon>
        <taxon>Spermatophyta</taxon>
        <taxon>Magnoliopsida</taxon>
        <taxon>eudicotyledons</taxon>
        <taxon>Gunneridae</taxon>
        <taxon>Pentapetalae</taxon>
        <taxon>asterids</taxon>
        <taxon>lamiids</taxon>
        <taxon>Gentianales</taxon>
        <taxon>Rubiaceae</taxon>
        <taxon>Cinchonoideae</taxon>
        <taxon>Cinchoneae</taxon>
        <taxon>Cinchona</taxon>
    </lineage>
</organism>
<comment type="caution">
    <text evidence="2">The sequence shown here is derived from an EMBL/GenBank/DDBJ whole genome shotgun (WGS) entry which is preliminary data.</text>
</comment>
<evidence type="ECO:0000313" key="2">
    <source>
        <dbReference type="EMBL" id="KAL3538136.1"/>
    </source>
</evidence>
<feature type="region of interest" description="Disordered" evidence="1">
    <location>
        <begin position="1"/>
        <end position="28"/>
    </location>
</feature>
<evidence type="ECO:0000313" key="3">
    <source>
        <dbReference type="Proteomes" id="UP001630127"/>
    </source>
</evidence>
<name>A0ABD3B409_9GENT</name>
<reference evidence="2 3" key="1">
    <citation type="submission" date="2024-11" db="EMBL/GenBank/DDBJ databases">
        <title>A near-complete genome assembly of Cinchona calisaya.</title>
        <authorList>
            <person name="Lian D.C."/>
            <person name="Zhao X.W."/>
            <person name="Wei L."/>
        </authorList>
    </citation>
    <scope>NUCLEOTIDE SEQUENCE [LARGE SCALE GENOMIC DNA]</scope>
    <source>
        <tissue evidence="2">Nenye</tissue>
    </source>
</reference>
<feature type="compositionally biased region" description="Basic and acidic residues" evidence="1">
    <location>
        <begin position="9"/>
        <end position="25"/>
    </location>
</feature>
<dbReference type="AlphaFoldDB" id="A0ABD3B409"/>
<evidence type="ECO:0000256" key="1">
    <source>
        <dbReference type="SAM" id="MobiDB-lite"/>
    </source>
</evidence>